<dbReference type="EMBL" id="JAAAIM010000389">
    <property type="protein sequence ID" value="KAG0288744.1"/>
    <property type="molecule type" value="Genomic_DNA"/>
</dbReference>
<dbReference type="Gene3D" id="3.50.50.60">
    <property type="entry name" value="FAD/NAD(P)-binding domain"/>
    <property type="match status" value="1"/>
</dbReference>
<keyword evidence="7" id="KW-1185">Reference proteome</keyword>
<evidence type="ECO:0000256" key="4">
    <source>
        <dbReference type="ARBA" id="ARBA00023002"/>
    </source>
</evidence>
<reference evidence="6 7" key="1">
    <citation type="journal article" date="2020" name="Fungal Divers.">
        <title>Resolving the Mortierellaceae phylogeny through synthesis of multi-gene phylogenetics and phylogenomics.</title>
        <authorList>
            <person name="Vandepol N."/>
            <person name="Liber J."/>
            <person name="Desiro A."/>
            <person name="Na H."/>
            <person name="Kennedy M."/>
            <person name="Barry K."/>
            <person name="Grigoriev I.V."/>
            <person name="Miller A.N."/>
            <person name="O'Donnell K."/>
            <person name="Stajich J.E."/>
            <person name="Bonito G."/>
        </authorList>
    </citation>
    <scope>NUCLEOTIDE SEQUENCE [LARGE SCALE GENOMIC DNA]</scope>
    <source>
        <strain evidence="6 7">AD045</strain>
    </source>
</reference>
<dbReference type="PANTHER" id="PTHR47356:SF2">
    <property type="entry name" value="FAD-BINDING DOMAIN-CONTAINING PROTEIN-RELATED"/>
    <property type="match status" value="1"/>
</dbReference>
<gene>
    <name evidence="6" type="ORF">BGZ96_007500</name>
</gene>
<evidence type="ECO:0000313" key="7">
    <source>
        <dbReference type="Proteomes" id="UP001194696"/>
    </source>
</evidence>
<dbReference type="InterPro" id="IPR050562">
    <property type="entry name" value="FAD_mOase_fung"/>
</dbReference>
<dbReference type="Proteomes" id="UP001194696">
    <property type="component" value="Unassembled WGS sequence"/>
</dbReference>
<dbReference type="PRINTS" id="PR00420">
    <property type="entry name" value="RNGMNOXGNASE"/>
</dbReference>
<proteinExistence type="inferred from homology"/>
<feature type="domain" description="FAD-binding" evidence="5">
    <location>
        <begin position="9"/>
        <end position="178"/>
    </location>
</feature>
<accession>A0ABQ7K0X1</accession>
<dbReference type="InterPro" id="IPR036188">
    <property type="entry name" value="FAD/NAD-bd_sf"/>
</dbReference>
<evidence type="ECO:0000256" key="3">
    <source>
        <dbReference type="ARBA" id="ARBA00022827"/>
    </source>
</evidence>
<evidence type="ECO:0000313" key="6">
    <source>
        <dbReference type="EMBL" id="KAG0288744.1"/>
    </source>
</evidence>
<organism evidence="6 7">
    <name type="scientific">Linnemannia gamsii</name>
    <dbReference type="NCBI Taxonomy" id="64522"/>
    <lineage>
        <taxon>Eukaryota</taxon>
        <taxon>Fungi</taxon>
        <taxon>Fungi incertae sedis</taxon>
        <taxon>Mucoromycota</taxon>
        <taxon>Mortierellomycotina</taxon>
        <taxon>Mortierellomycetes</taxon>
        <taxon>Mortierellales</taxon>
        <taxon>Mortierellaceae</taxon>
        <taxon>Linnemannia</taxon>
    </lineage>
</organism>
<keyword evidence="2" id="KW-0285">Flavoprotein</keyword>
<dbReference type="PANTHER" id="PTHR47356">
    <property type="entry name" value="FAD-DEPENDENT MONOOXYGENASE ASQG-RELATED"/>
    <property type="match status" value="1"/>
</dbReference>
<comment type="caution">
    <text evidence="6">The sequence shown here is derived from an EMBL/GenBank/DDBJ whole genome shotgun (WGS) entry which is preliminary data.</text>
</comment>
<evidence type="ECO:0000256" key="2">
    <source>
        <dbReference type="ARBA" id="ARBA00022630"/>
    </source>
</evidence>
<keyword evidence="4" id="KW-0560">Oxidoreductase</keyword>
<dbReference type="Pfam" id="PF01494">
    <property type="entry name" value="FAD_binding_3"/>
    <property type="match status" value="2"/>
</dbReference>
<name>A0ABQ7K0X1_9FUNG</name>
<evidence type="ECO:0000259" key="5">
    <source>
        <dbReference type="Pfam" id="PF01494"/>
    </source>
</evidence>
<sequence>MSTPSVKPHVLIVGAGIGGLLLGNLFEKSNVPYTIFERAAAVKALGSGMTVGPHLFAVFKQLGIYEDFLAISIHMDEISYFKPDMTAYKPADHRPVEEIAGYAYRVVARPIYYDLLLKQIPSHKIHFGKRVISISEKNERVTVETSDNATWEGDILVGADGAYSTVRQRLYERLIAEGKLPDGDQGELPFSAVCLVGQTTVLDPKEFPCVNSPTCHFNVALGYEGPYTAAIMTTSEKTICWMTLRHLPKTTKSAKEKGAEGENLEWGPQGAQAMVDETRNLPVQLNDGKKRLIGELYDRTPKELISKIALDEKVFDTWYSGRTILIGDACHKVHPSRGQGGVTAMHDAITLANLLYALPSSTSADITKVFEEYKKERYPIIMTCYMDAHLTSKMDGRGFFGALILTIALKSRPQLGFLPVIEDKGAVAPLESPSFLKAKELFEKTQ</sequence>
<protein>
    <recommendedName>
        <fullName evidence="5">FAD-binding domain-containing protein</fullName>
    </recommendedName>
</protein>
<feature type="domain" description="FAD-binding" evidence="5">
    <location>
        <begin position="303"/>
        <end position="383"/>
    </location>
</feature>
<keyword evidence="3" id="KW-0274">FAD</keyword>
<dbReference type="InterPro" id="IPR002938">
    <property type="entry name" value="FAD-bd"/>
</dbReference>
<evidence type="ECO:0000256" key="1">
    <source>
        <dbReference type="ARBA" id="ARBA00007992"/>
    </source>
</evidence>
<dbReference type="SUPFAM" id="SSF51905">
    <property type="entry name" value="FAD/NAD(P)-binding domain"/>
    <property type="match status" value="1"/>
</dbReference>
<comment type="similarity">
    <text evidence="1">Belongs to the paxM FAD-dependent monooxygenase family.</text>
</comment>